<dbReference type="RefSeq" id="WP_092321439.1">
    <property type="nucleotide sequence ID" value="NZ_FNFU01000002.1"/>
</dbReference>
<dbReference type="STRING" id="386301.SAMN05216282_102101"/>
<dbReference type="InterPro" id="IPR029025">
    <property type="entry name" value="T3SS_substrate_exporter_C"/>
</dbReference>
<feature type="transmembrane region" description="Helical" evidence="2">
    <location>
        <begin position="186"/>
        <end position="206"/>
    </location>
</feature>
<organism evidence="3 4">
    <name type="scientific">Cryobacterium psychrotolerans</name>
    <dbReference type="NCBI Taxonomy" id="386301"/>
    <lineage>
        <taxon>Bacteria</taxon>
        <taxon>Bacillati</taxon>
        <taxon>Actinomycetota</taxon>
        <taxon>Actinomycetes</taxon>
        <taxon>Micrococcales</taxon>
        <taxon>Microbacteriaceae</taxon>
        <taxon>Cryobacterium</taxon>
    </lineage>
</organism>
<feature type="transmembrane region" description="Helical" evidence="2">
    <location>
        <begin position="85"/>
        <end position="105"/>
    </location>
</feature>
<sequence>MSDTGERTEEATQKRMKEVRSKGQLSKSQDVTAWLGVGAAGAMIPATIAVGGQAATDQLFTVKSLVMNPDPAAAVQAMAQAFDSLAGTLTPMLVIVVVVVLVGAVGQGGIHVKKLAGKFEQFNLINGIKQTFGTQALWQGVKALAKTAVVGFVLVIVIQGLMPILMTAGGLPVSALLTAAGAGTGSLLQSAVIAGLVLAAADMFVVMRRNRKKTRMTKKEVKDENKNSDGDPLIKSQRRARQFQMSRNRMIASVSDADVVLVNPTHVAVALRYEPGKSAPRVVAKGVGHIATRIREQAVTDKVPIVQDIPLARALHGACDIGQEIPFELYNAVARVLAFVMALGSRARSTGVHTMRQPAMNEPPGPPPALITPTVEPTAEPARTGGR</sequence>
<keyword evidence="3" id="KW-0969">Cilium</keyword>
<keyword evidence="2" id="KW-0812">Transmembrane</keyword>
<dbReference type="GO" id="GO:0009306">
    <property type="term" value="P:protein secretion"/>
    <property type="evidence" value="ECO:0007669"/>
    <property type="project" value="InterPro"/>
</dbReference>
<evidence type="ECO:0000256" key="1">
    <source>
        <dbReference type="SAM" id="MobiDB-lite"/>
    </source>
</evidence>
<proteinExistence type="predicted"/>
<dbReference type="SUPFAM" id="SSF160544">
    <property type="entry name" value="EscU C-terminal domain-like"/>
    <property type="match status" value="1"/>
</dbReference>
<feature type="compositionally biased region" description="Basic and acidic residues" evidence="1">
    <location>
        <begin position="1"/>
        <end position="21"/>
    </location>
</feature>
<dbReference type="PRINTS" id="PR00950">
    <property type="entry name" value="TYPE3IMSPROT"/>
</dbReference>
<dbReference type="PANTHER" id="PTHR30531">
    <property type="entry name" value="FLAGELLAR BIOSYNTHETIC PROTEIN FLHB"/>
    <property type="match status" value="1"/>
</dbReference>
<dbReference type="EMBL" id="FNFU01000002">
    <property type="protein sequence ID" value="SDK00514.1"/>
    <property type="molecule type" value="Genomic_DNA"/>
</dbReference>
<dbReference type="PANTHER" id="PTHR30531:SF12">
    <property type="entry name" value="FLAGELLAR BIOSYNTHETIC PROTEIN FLHB"/>
    <property type="match status" value="1"/>
</dbReference>
<name>A0A1G8YDL5_9MICO</name>
<dbReference type="AlphaFoldDB" id="A0A1G8YDL5"/>
<evidence type="ECO:0000313" key="3">
    <source>
        <dbReference type="EMBL" id="SDK00514.1"/>
    </source>
</evidence>
<feature type="transmembrane region" description="Helical" evidence="2">
    <location>
        <begin position="147"/>
        <end position="166"/>
    </location>
</feature>
<protein>
    <submittedName>
        <fullName evidence="3">Flagellar biosynthetic protein FlhB</fullName>
    </submittedName>
</protein>
<feature type="compositionally biased region" description="Pro residues" evidence="1">
    <location>
        <begin position="361"/>
        <end position="370"/>
    </location>
</feature>
<dbReference type="Proteomes" id="UP000198701">
    <property type="component" value="Unassembled WGS sequence"/>
</dbReference>
<keyword evidence="2" id="KW-1133">Transmembrane helix</keyword>
<gene>
    <name evidence="3" type="ORF">SAMN05216282_102101</name>
</gene>
<feature type="region of interest" description="Disordered" evidence="1">
    <location>
        <begin position="1"/>
        <end position="24"/>
    </location>
</feature>
<keyword evidence="3" id="KW-0966">Cell projection</keyword>
<dbReference type="InterPro" id="IPR006135">
    <property type="entry name" value="T3SS_substrate_exporter"/>
</dbReference>
<feature type="transmembrane region" description="Helical" evidence="2">
    <location>
        <begin position="31"/>
        <end position="55"/>
    </location>
</feature>
<evidence type="ECO:0000256" key="2">
    <source>
        <dbReference type="SAM" id="Phobius"/>
    </source>
</evidence>
<evidence type="ECO:0000313" key="4">
    <source>
        <dbReference type="Proteomes" id="UP000198701"/>
    </source>
</evidence>
<dbReference type="Pfam" id="PF01312">
    <property type="entry name" value="Bac_export_2"/>
    <property type="match status" value="1"/>
</dbReference>
<dbReference type="OrthoDB" id="9807950at2"/>
<keyword evidence="2" id="KW-0472">Membrane</keyword>
<dbReference type="Gene3D" id="3.40.1690.10">
    <property type="entry name" value="secretion proteins EscU"/>
    <property type="match status" value="1"/>
</dbReference>
<feature type="region of interest" description="Disordered" evidence="1">
    <location>
        <begin position="352"/>
        <end position="387"/>
    </location>
</feature>
<dbReference type="GO" id="GO:0005886">
    <property type="term" value="C:plasma membrane"/>
    <property type="evidence" value="ECO:0007669"/>
    <property type="project" value="TreeGrafter"/>
</dbReference>
<reference evidence="3 4" key="1">
    <citation type="submission" date="2016-10" db="EMBL/GenBank/DDBJ databases">
        <authorList>
            <person name="de Groot N.N."/>
        </authorList>
    </citation>
    <scope>NUCLEOTIDE SEQUENCE [LARGE SCALE GENOMIC DNA]</scope>
    <source>
        <strain evidence="3 4">CGMCC 1.5382</strain>
    </source>
</reference>
<keyword evidence="3" id="KW-0282">Flagellum</keyword>
<keyword evidence="4" id="KW-1185">Reference proteome</keyword>
<accession>A0A1G8YDL5</accession>